<name>A0A5C5UWJ1_9BACT</name>
<dbReference type="Proteomes" id="UP000318878">
    <property type="component" value="Unassembled WGS sequence"/>
</dbReference>
<evidence type="ECO:0000256" key="1">
    <source>
        <dbReference type="SAM" id="Phobius"/>
    </source>
</evidence>
<evidence type="ECO:0000313" key="3">
    <source>
        <dbReference type="Proteomes" id="UP000318878"/>
    </source>
</evidence>
<dbReference type="EMBL" id="SJPF01000005">
    <property type="protein sequence ID" value="TWT30736.1"/>
    <property type="molecule type" value="Genomic_DNA"/>
</dbReference>
<keyword evidence="1" id="KW-0472">Membrane</keyword>
<accession>A0A5C5UWJ1</accession>
<keyword evidence="3" id="KW-1185">Reference proteome</keyword>
<protein>
    <submittedName>
        <fullName evidence="2">Uncharacterized protein</fullName>
    </submittedName>
</protein>
<keyword evidence="1" id="KW-0812">Transmembrane</keyword>
<comment type="caution">
    <text evidence="2">The sequence shown here is derived from an EMBL/GenBank/DDBJ whole genome shotgun (WGS) entry which is preliminary data.</text>
</comment>
<proteinExistence type="predicted"/>
<evidence type="ECO:0000313" key="2">
    <source>
        <dbReference type="EMBL" id="TWT30736.1"/>
    </source>
</evidence>
<gene>
    <name evidence="2" type="ORF">Enr8_42600</name>
</gene>
<feature type="transmembrane region" description="Helical" evidence="1">
    <location>
        <begin position="54"/>
        <end position="73"/>
    </location>
</feature>
<reference evidence="2 3" key="1">
    <citation type="submission" date="2019-02" db="EMBL/GenBank/DDBJ databases">
        <title>Deep-cultivation of Planctomycetes and their phenomic and genomic characterization uncovers novel biology.</title>
        <authorList>
            <person name="Wiegand S."/>
            <person name="Jogler M."/>
            <person name="Boedeker C."/>
            <person name="Pinto D."/>
            <person name="Vollmers J."/>
            <person name="Rivas-Marin E."/>
            <person name="Kohn T."/>
            <person name="Peeters S.H."/>
            <person name="Heuer A."/>
            <person name="Rast P."/>
            <person name="Oberbeckmann S."/>
            <person name="Bunk B."/>
            <person name="Jeske O."/>
            <person name="Meyerdierks A."/>
            <person name="Storesund J.E."/>
            <person name="Kallscheuer N."/>
            <person name="Luecker S."/>
            <person name="Lage O.M."/>
            <person name="Pohl T."/>
            <person name="Merkel B.J."/>
            <person name="Hornburger P."/>
            <person name="Mueller R.-W."/>
            <person name="Bruemmer F."/>
            <person name="Labrenz M."/>
            <person name="Spormann A.M."/>
            <person name="Op Den Camp H."/>
            <person name="Overmann J."/>
            <person name="Amann R."/>
            <person name="Jetten M.S.M."/>
            <person name="Mascher T."/>
            <person name="Medema M.H."/>
            <person name="Devos D.P."/>
            <person name="Kaster A.-K."/>
            <person name="Ovreas L."/>
            <person name="Rohde M."/>
            <person name="Galperin M.Y."/>
            <person name="Jogler C."/>
        </authorList>
    </citation>
    <scope>NUCLEOTIDE SEQUENCE [LARGE SCALE GENOMIC DNA]</scope>
    <source>
        <strain evidence="2 3">Enr8</strain>
    </source>
</reference>
<dbReference type="AlphaFoldDB" id="A0A5C5UWJ1"/>
<keyword evidence="1" id="KW-1133">Transmembrane helix</keyword>
<sequence length="179" mass="20481">MMQQHIAPSLDFYAPSERRGGLLVFALLFGPGFGLLVFAMVRDYPLDESNQFEWAGYLFSLLPLSLFFLLAAWSRRTEFDPVFQVVCVRDYLFRFFPVPVQQFRLAELEHIQCSASINSSYANKAKPDRKLGVVLVATSGSEAYLALRLWDRNFEAYKKNVEEFAAAVGLPLEDVERHE</sequence>
<organism evidence="2 3">
    <name type="scientific">Blastopirellula retiformator</name>
    <dbReference type="NCBI Taxonomy" id="2527970"/>
    <lineage>
        <taxon>Bacteria</taxon>
        <taxon>Pseudomonadati</taxon>
        <taxon>Planctomycetota</taxon>
        <taxon>Planctomycetia</taxon>
        <taxon>Pirellulales</taxon>
        <taxon>Pirellulaceae</taxon>
        <taxon>Blastopirellula</taxon>
    </lineage>
</organism>
<feature type="transmembrane region" description="Helical" evidence="1">
    <location>
        <begin position="21"/>
        <end position="42"/>
    </location>
</feature>